<dbReference type="GO" id="GO:0007165">
    <property type="term" value="P:signal transduction"/>
    <property type="evidence" value="ECO:0007669"/>
    <property type="project" value="InterPro"/>
</dbReference>
<evidence type="ECO:0000256" key="1">
    <source>
        <dbReference type="ARBA" id="ARBA00022723"/>
    </source>
</evidence>
<comment type="cofactor">
    <cofactor evidence="3">
        <name>a divalent metal cation</name>
        <dbReference type="ChEBI" id="CHEBI:60240"/>
    </cofactor>
    <text evidence="3">Binds 2 divalent metal cations per subunit. Site 1 may preferentially bind zinc ions, while site 2 has a preference for magnesium and/or manganese ions.</text>
</comment>
<dbReference type="Gene3D" id="1.10.1300.10">
    <property type="entry name" value="3'5'-cyclic nucleotide phosphodiesterase, catalytic domain"/>
    <property type="match status" value="1"/>
</dbReference>
<gene>
    <name evidence="6" type="ORF">SCHPADRAFT_843651</name>
</gene>
<dbReference type="CDD" id="cd00077">
    <property type="entry name" value="HDc"/>
    <property type="match status" value="1"/>
</dbReference>
<evidence type="ECO:0000313" key="6">
    <source>
        <dbReference type="EMBL" id="KLO19373.1"/>
    </source>
</evidence>
<feature type="region of interest" description="Disordered" evidence="4">
    <location>
        <begin position="575"/>
        <end position="603"/>
    </location>
</feature>
<dbReference type="PANTHER" id="PTHR11347">
    <property type="entry name" value="CYCLIC NUCLEOTIDE PHOSPHODIESTERASE"/>
    <property type="match status" value="1"/>
</dbReference>
<feature type="compositionally biased region" description="Low complexity" evidence="4">
    <location>
        <begin position="575"/>
        <end position="589"/>
    </location>
</feature>
<keyword evidence="7" id="KW-1185">Reference proteome</keyword>
<evidence type="ECO:0000256" key="4">
    <source>
        <dbReference type="SAM" id="MobiDB-lite"/>
    </source>
</evidence>
<dbReference type="InParanoid" id="A0A0H2SCA2"/>
<feature type="compositionally biased region" description="Polar residues" evidence="4">
    <location>
        <begin position="548"/>
        <end position="560"/>
    </location>
</feature>
<dbReference type="OrthoDB" id="546632at2759"/>
<dbReference type="PROSITE" id="PS00126">
    <property type="entry name" value="PDEASE_I_1"/>
    <property type="match status" value="1"/>
</dbReference>
<evidence type="ECO:0000313" key="7">
    <source>
        <dbReference type="Proteomes" id="UP000053477"/>
    </source>
</evidence>
<feature type="domain" description="PDEase" evidence="5">
    <location>
        <begin position="91"/>
        <end position="446"/>
    </location>
</feature>
<dbReference type="InterPro" id="IPR002073">
    <property type="entry name" value="PDEase_catalytic_dom"/>
</dbReference>
<dbReference type="InterPro" id="IPR003607">
    <property type="entry name" value="HD/PDEase_dom"/>
</dbReference>
<evidence type="ECO:0000259" key="5">
    <source>
        <dbReference type="PROSITE" id="PS51845"/>
    </source>
</evidence>
<keyword evidence="2 3" id="KW-0378">Hydrolase</keyword>
<evidence type="ECO:0000256" key="3">
    <source>
        <dbReference type="RuleBase" id="RU363067"/>
    </source>
</evidence>
<dbReference type="SMART" id="SM00471">
    <property type="entry name" value="HDc"/>
    <property type="match status" value="1"/>
</dbReference>
<evidence type="ECO:0000256" key="2">
    <source>
        <dbReference type="ARBA" id="ARBA00022801"/>
    </source>
</evidence>
<feature type="region of interest" description="Disordered" evidence="4">
    <location>
        <begin position="665"/>
        <end position="685"/>
    </location>
</feature>
<dbReference type="InterPro" id="IPR023174">
    <property type="entry name" value="PDEase_CS"/>
</dbReference>
<feature type="region of interest" description="Disordered" evidence="4">
    <location>
        <begin position="513"/>
        <end position="560"/>
    </location>
</feature>
<organism evidence="6 7">
    <name type="scientific">Schizopora paradoxa</name>
    <dbReference type="NCBI Taxonomy" id="27342"/>
    <lineage>
        <taxon>Eukaryota</taxon>
        <taxon>Fungi</taxon>
        <taxon>Dikarya</taxon>
        <taxon>Basidiomycota</taxon>
        <taxon>Agaricomycotina</taxon>
        <taxon>Agaricomycetes</taxon>
        <taxon>Hymenochaetales</taxon>
        <taxon>Schizoporaceae</taxon>
        <taxon>Schizopora</taxon>
    </lineage>
</organism>
<accession>A0A0H2SCA2</accession>
<comment type="similarity">
    <text evidence="3">Belongs to the cyclic nucleotide phosphodiesterase family.</text>
</comment>
<dbReference type="AlphaFoldDB" id="A0A0H2SCA2"/>
<proteinExistence type="inferred from homology"/>
<sequence length="685" mass="74434">MCREHGGQAATHVAAERYGHSPNGSMHTLQVDRQYDSRRRSVDVGGLALALGTSSLGEDGMGKGWGGWEDSESAGAPYAELLSDMYTQTQTAVSTPALTHLPVVSQDTRHRLIDALDSWHFEPHKLPEDEVLACTQIIFEVLLRVEGMRETVGVTLDQLSVFLIHLRQAYRATNTYHNFQHALDVLQATHIYLVEAGASPPVSILLDYTDSSWKPDLKKLNPMLACMRNQDLFALYIAAVGHDVGHPGFTNMFMKNAQAPLSQVYDHKSPLEHMHCAFLLPIMKRHGMAHLLDRGKAGMQFRKLLLETVLATDMGVHPQFMKNFQSLIDNPEKFDINQKRILVCQALIKCADISNPSRPHFVSQHWSAALAAEWSNQASLEKQLHLPVSVPNSDDTIAEAKVQVGFIEACCLPLLEITAKPIPEMKQFSIQCADNCALWKSRLRNDAEIQTSNYPPIPYRSVSPPQINDFYSVFPLSLPVDFILTLTAYDDTCLSTNSNGDLAGSASPLFGPTDLDVSDRGTTSLSASRSPSPFSHSASNSVSSTSSDTNQRTTLPSISTQGIRSFLPTGSILSPLESSSSASGSPRSEYAPRTPASGTSSIGVGANGSSVCGSVNGSIEPSANASIRNAYKLGSIRKKKSFHRNSWTPSPSSLSNYAAFPLPIPVPPSPTPSPLGGHTGSTRQM</sequence>
<name>A0A0H2SCA2_9AGAM</name>
<dbReference type="EC" id="3.1.4.-" evidence="3"/>
<feature type="compositionally biased region" description="Low complexity" evidence="4">
    <location>
        <begin position="674"/>
        <end position="685"/>
    </location>
</feature>
<dbReference type="Proteomes" id="UP000053477">
    <property type="component" value="Unassembled WGS sequence"/>
</dbReference>
<dbReference type="InterPro" id="IPR036971">
    <property type="entry name" value="PDEase_catalytic_dom_sf"/>
</dbReference>
<dbReference type="GO" id="GO:0046872">
    <property type="term" value="F:metal ion binding"/>
    <property type="evidence" value="ECO:0007669"/>
    <property type="project" value="UniProtKB-KW"/>
</dbReference>
<feature type="compositionally biased region" description="Low complexity" evidence="4">
    <location>
        <begin position="524"/>
        <end position="547"/>
    </location>
</feature>
<dbReference type="STRING" id="27342.A0A0H2SCA2"/>
<dbReference type="PROSITE" id="PS51845">
    <property type="entry name" value="PDEASE_I_2"/>
    <property type="match status" value="1"/>
</dbReference>
<keyword evidence="1 3" id="KW-0479">Metal-binding</keyword>
<dbReference type="SUPFAM" id="SSF109604">
    <property type="entry name" value="HD-domain/PDEase-like"/>
    <property type="match status" value="1"/>
</dbReference>
<dbReference type="GO" id="GO:0004114">
    <property type="term" value="F:3',5'-cyclic-nucleotide phosphodiesterase activity"/>
    <property type="evidence" value="ECO:0007669"/>
    <property type="project" value="InterPro"/>
</dbReference>
<reference evidence="6 7" key="1">
    <citation type="submission" date="2015-04" db="EMBL/GenBank/DDBJ databases">
        <title>Complete genome sequence of Schizopora paradoxa KUC8140, a cosmopolitan wood degrader in East Asia.</title>
        <authorList>
            <consortium name="DOE Joint Genome Institute"/>
            <person name="Min B."/>
            <person name="Park H."/>
            <person name="Jang Y."/>
            <person name="Kim J.-J."/>
            <person name="Kim K.H."/>
            <person name="Pangilinan J."/>
            <person name="Lipzen A."/>
            <person name="Riley R."/>
            <person name="Grigoriev I.V."/>
            <person name="Spatafora J.W."/>
            <person name="Choi I.-G."/>
        </authorList>
    </citation>
    <scope>NUCLEOTIDE SEQUENCE [LARGE SCALE GENOMIC DNA]</scope>
    <source>
        <strain evidence="6 7">KUC8140</strain>
    </source>
</reference>
<protein>
    <recommendedName>
        <fullName evidence="3">Phosphodiesterase</fullName>
        <ecNumber evidence="3">3.1.4.-</ecNumber>
    </recommendedName>
</protein>
<dbReference type="EMBL" id="KQ085887">
    <property type="protein sequence ID" value="KLO19373.1"/>
    <property type="molecule type" value="Genomic_DNA"/>
</dbReference>
<dbReference type="Pfam" id="PF00233">
    <property type="entry name" value="PDEase_I"/>
    <property type="match status" value="1"/>
</dbReference>